<dbReference type="CDD" id="cd13969">
    <property type="entry name" value="ADCK1-like"/>
    <property type="match status" value="1"/>
</dbReference>
<sequence length="494" mass="56237">MTSRLLPRARRLLLTTGALAAGSTAASVAMTDDNDPTFLLRATTRSLRTVSAGVQIVADYKWTLRSSATSLLDKDAYRALKSQVHQRSAEKLLRAIEKSGGVYVKLGQHISALEYLLPVEYVRTMAVFSEFDPKPLGVASLAQVHRARLKDGREVAIKCQHPSVRKFSMLDIELTAGFVRLVRWAFKEFEFGWLADEMRDNLPLELDFKHEAANANRVRYNFAHSGRKVHVPEVYWAEHRLLCMEFCPGNRIDDLEYLQKHNINPTQVACELTRVFTEMIFKHGFLHADPHPGNLLIHPVTPRAYPLPLVSWFLPRRRNFEIVLLDHGLYRTLSRDFTHGYARLWRALIRSDEPQIRHWSKRVANVDMYELFACMLTGGVRAARSENELDDVAQNAGFYFTEIAGVLAQVPRPLLLVFKTNDLLRAVSRGLGLSEWASVSVMSAGVLDLFARGGEQGDEEDEPEEKEGVVARWKHRLESWAVHAAVWMYENGWM</sequence>
<accession>A0A1Y2HUT9</accession>
<feature type="domain" description="ABC1 atypical kinase-like" evidence="3">
    <location>
        <begin position="125"/>
        <end position="357"/>
    </location>
</feature>
<dbReference type="EMBL" id="MCFL01000009">
    <property type="protein sequence ID" value="ORZ38375.1"/>
    <property type="molecule type" value="Genomic_DNA"/>
</dbReference>
<feature type="signal peptide" evidence="2">
    <location>
        <begin position="1"/>
        <end position="25"/>
    </location>
</feature>
<evidence type="ECO:0000256" key="2">
    <source>
        <dbReference type="SAM" id="SignalP"/>
    </source>
</evidence>
<dbReference type="AlphaFoldDB" id="A0A1Y2HUT9"/>
<dbReference type="PANTHER" id="PTHR43173:SF19">
    <property type="entry name" value="AARF DOMAIN-CONTAINING PROTEIN KINASE 1"/>
    <property type="match status" value="1"/>
</dbReference>
<name>A0A1Y2HUT9_9FUNG</name>
<dbReference type="OrthoDB" id="427480at2759"/>
<dbReference type="STRING" id="765915.A0A1Y2HUT9"/>
<evidence type="ECO:0000256" key="1">
    <source>
        <dbReference type="ARBA" id="ARBA00009670"/>
    </source>
</evidence>
<dbReference type="InterPro" id="IPR045307">
    <property type="entry name" value="ADCK1_dom"/>
</dbReference>
<evidence type="ECO:0000313" key="4">
    <source>
        <dbReference type="EMBL" id="ORZ38375.1"/>
    </source>
</evidence>
<comment type="similarity">
    <text evidence="1">Belongs to the protein kinase superfamily. ADCK protein kinase family.</text>
</comment>
<reference evidence="4 5" key="1">
    <citation type="submission" date="2016-07" db="EMBL/GenBank/DDBJ databases">
        <title>Pervasive Adenine N6-methylation of Active Genes in Fungi.</title>
        <authorList>
            <consortium name="DOE Joint Genome Institute"/>
            <person name="Mondo S.J."/>
            <person name="Dannebaum R.O."/>
            <person name="Kuo R.C."/>
            <person name="Labutti K."/>
            <person name="Haridas S."/>
            <person name="Kuo A."/>
            <person name="Salamov A."/>
            <person name="Ahrendt S.R."/>
            <person name="Lipzen A."/>
            <person name="Sullivan W."/>
            <person name="Andreopoulos W.B."/>
            <person name="Clum A."/>
            <person name="Lindquist E."/>
            <person name="Daum C."/>
            <person name="Ramamoorthy G.K."/>
            <person name="Gryganskyi A."/>
            <person name="Culley D."/>
            <person name="Magnuson J.K."/>
            <person name="James T.Y."/>
            <person name="O'Malley M.A."/>
            <person name="Stajich J.E."/>
            <person name="Spatafora J.W."/>
            <person name="Visel A."/>
            <person name="Grigoriev I.V."/>
        </authorList>
    </citation>
    <scope>NUCLEOTIDE SEQUENCE [LARGE SCALE GENOMIC DNA]</scope>
    <source>
        <strain evidence="4 5">PL171</strain>
    </source>
</reference>
<gene>
    <name evidence="4" type="ORF">BCR44DRAFT_1511204</name>
</gene>
<keyword evidence="2" id="KW-0732">Signal</keyword>
<feature type="chain" id="PRO_5012711478" evidence="2">
    <location>
        <begin position="26"/>
        <end position="494"/>
    </location>
</feature>
<dbReference type="PANTHER" id="PTHR43173">
    <property type="entry name" value="ABC1 FAMILY PROTEIN"/>
    <property type="match status" value="1"/>
</dbReference>
<dbReference type="InterPro" id="IPR004147">
    <property type="entry name" value="ABC1_dom"/>
</dbReference>
<protein>
    <submittedName>
        <fullName evidence="4">ABC1 family-domain-containing protein</fullName>
    </submittedName>
</protein>
<dbReference type="SUPFAM" id="SSF56112">
    <property type="entry name" value="Protein kinase-like (PK-like)"/>
    <property type="match status" value="1"/>
</dbReference>
<dbReference type="Pfam" id="PF03109">
    <property type="entry name" value="ABC1"/>
    <property type="match status" value="1"/>
</dbReference>
<comment type="caution">
    <text evidence="4">The sequence shown here is derived from an EMBL/GenBank/DDBJ whole genome shotgun (WGS) entry which is preliminary data.</text>
</comment>
<dbReference type="Proteomes" id="UP000193411">
    <property type="component" value="Unassembled WGS sequence"/>
</dbReference>
<dbReference type="InterPro" id="IPR011009">
    <property type="entry name" value="Kinase-like_dom_sf"/>
</dbReference>
<proteinExistence type="inferred from homology"/>
<organism evidence="4 5">
    <name type="scientific">Catenaria anguillulae PL171</name>
    <dbReference type="NCBI Taxonomy" id="765915"/>
    <lineage>
        <taxon>Eukaryota</taxon>
        <taxon>Fungi</taxon>
        <taxon>Fungi incertae sedis</taxon>
        <taxon>Blastocladiomycota</taxon>
        <taxon>Blastocladiomycetes</taxon>
        <taxon>Blastocladiales</taxon>
        <taxon>Catenariaceae</taxon>
        <taxon>Catenaria</taxon>
    </lineage>
</organism>
<evidence type="ECO:0000313" key="5">
    <source>
        <dbReference type="Proteomes" id="UP000193411"/>
    </source>
</evidence>
<keyword evidence="5" id="KW-1185">Reference proteome</keyword>
<dbReference type="InterPro" id="IPR051130">
    <property type="entry name" value="Mito_struct-func_regulator"/>
</dbReference>
<evidence type="ECO:0000259" key="3">
    <source>
        <dbReference type="Pfam" id="PF03109"/>
    </source>
</evidence>